<name>A0AAW2DTE9_9ROSI</name>
<dbReference type="GO" id="GO:0003677">
    <property type="term" value="F:DNA binding"/>
    <property type="evidence" value="ECO:0007669"/>
    <property type="project" value="InterPro"/>
</dbReference>
<dbReference type="InterPro" id="IPR045894">
    <property type="entry name" value="At5g08430-like"/>
</dbReference>
<reference evidence="4 5" key="1">
    <citation type="submission" date="2024-01" db="EMBL/GenBank/DDBJ databases">
        <title>A telomere-to-telomere, gap-free genome of sweet tea (Lithocarpus litseifolius).</title>
        <authorList>
            <person name="Zhou J."/>
        </authorList>
    </citation>
    <scope>NUCLEOTIDE SEQUENCE [LARGE SCALE GENOMIC DNA]</scope>
    <source>
        <strain evidence="4">Zhou-2022a</strain>
        <tissue evidence="4">Leaf</tissue>
    </source>
</reference>
<feature type="region of interest" description="Disordered" evidence="1">
    <location>
        <begin position="627"/>
        <end position="651"/>
    </location>
</feature>
<dbReference type="Gene3D" id="3.90.70.200">
    <property type="entry name" value="Plus-3 domain"/>
    <property type="match status" value="1"/>
</dbReference>
<evidence type="ECO:0000313" key="4">
    <source>
        <dbReference type="EMBL" id="KAL0012256.1"/>
    </source>
</evidence>
<dbReference type="PROSITE" id="PS51925">
    <property type="entry name" value="SWIB_MDM2"/>
    <property type="match status" value="1"/>
</dbReference>
<feature type="domain" description="Plus3" evidence="2">
    <location>
        <begin position="417"/>
        <end position="547"/>
    </location>
</feature>
<feature type="compositionally biased region" description="Polar residues" evidence="1">
    <location>
        <begin position="627"/>
        <end position="641"/>
    </location>
</feature>
<dbReference type="Gene3D" id="1.10.245.10">
    <property type="entry name" value="SWIB/MDM2 domain"/>
    <property type="match status" value="1"/>
</dbReference>
<dbReference type="Proteomes" id="UP001459277">
    <property type="component" value="Unassembled WGS sequence"/>
</dbReference>
<dbReference type="PROSITE" id="PS51360">
    <property type="entry name" value="PLUS3"/>
    <property type="match status" value="1"/>
</dbReference>
<dbReference type="Pfam" id="PF03126">
    <property type="entry name" value="Plus-3"/>
    <property type="match status" value="1"/>
</dbReference>
<dbReference type="AlphaFoldDB" id="A0AAW2DTE9"/>
<evidence type="ECO:0000313" key="5">
    <source>
        <dbReference type="Proteomes" id="UP001459277"/>
    </source>
</evidence>
<dbReference type="SUPFAM" id="SSF159042">
    <property type="entry name" value="Plus3-like"/>
    <property type="match status" value="1"/>
</dbReference>
<dbReference type="EMBL" id="JAZDWU010000002">
    <property type="protein sequence ID" value="KAL0012256.1"/>
    <property type="molecule type" value="Genomic_DNA"/>
</dbReference>
<dbReference type="PANTHER" id="PTHR46851">
    <property type="entry name" value="OS01G0884500 PROTEIN"/>
    <property type="match status" value="1"/>
</dbReference>
<feature type="domain" description="DM2" evidence="3">
    <location>
        <begin position="281"/>
        <end position="361"/>
    </location>
</feature>
<evidence type="ECO:0000259" key="2">
    <source>
        <dbReference type="PROSITE" id="PS51360"/>
    </source>
</evidence>
<protein>
    <submittedName>
        <fullName evidence="4">Uncharacterized protein</fullName>
    </submittedName>
</protein>
<dbReference type="InterPro" id="IPR003121">
    <property type="entry name" value="SWIB_MDM2_domain"/>
</dbReference>
<feature type="region of interest" description="Disordered" evidence="1">
    <location>
        <begin position="1"/>
        <end position="51"/>
    </location>
</feature>
<sequence length="651" mass="75386">MMMTRRYSRRLSINKENEKDGGSKMVMMRYERRRKRIKEESEKEKGSSEMMMYERRRKRIKEESDNAEEIDKENVAEDWCFVCKDGGKLIICELGTSIYVETSYFALNSYLIVFLSHWNFVSSHFQSHACFAKLLNDKLYMSDWHYCSICHKSPKFQCFCCPYAICECCMNAAEFAPTRGKKGFCSECLKLVLCAEENVEYDSDGGKIDFNNRDTYEGLFKEYWDIVKDEEGLTLDDVSNTKAKMKNRENEDEPIRSECDLDDKEQYRPLCKRRKSKAQVFMGWGSKPLIEFLKSLGQDITKQLTQFDVDRLIFEYIQENKLLDPLKKKKVLCDERLHSLFGKKSVSKNRIYNLLDVHFAENLVQSEEDEIEHEDKTNSRVKTENFRLPSKKKTILSSDKSPSEEVERIFQQTGYASIITENIKLLYLRRSLVEVLLKDRDCFSGKIVGSLVKVKNDPMDYLQKNSHQLAQVVGVKETSSAGKINSEILLQASSVPMDIRISLLSDSDFTKEELEDLQQKVKNGVHKKLTVLLDDCQIFTQFLCLFAFYSLMINVENQNLNQNTLFDRTANIFQVMNVISDSYSFKYSTAQKDKRALLQKPSEQERLINQVPEVVAEFVELAVASGNSESDKQLSSCSPQSIVHDPKTPST</sequence>
<dbReference type="PANTHER" id="PTHR46851:SF22">
    <property type="entry name" value="ZINC ION BINDING _ DNA BINDING PROTEIN"/>
    <property type="match status" value="1"/>
</dbReference>
<comment type="caution">
    <text evidence="4">The sequence shown here is derived from an EMBL/GenBank/DDBJ whole genome shotgun (WGS) entry which is preliminary data.</text>
</comment>
<keyword evidence="5" id="KW-1185">Reference proteome</keyword>
<feature type="compositionally biased region" description="Basic and acidic residues" evidence="1">
    <location>
        <begin position="37"/>
        <end position="47"/>
    </location>
</feature>
<evidence type="ECO:0000259" key="3">
    <source>
        <dbReference type="PROSITE" id="PS51925"/>
    </source>
</evidence>
<gene>
    <name evidence="4" type="ORF">SO802_007364</name>
</gene>
<evidence type="ECO:0000256" key="1">
    <source>
        <dbReference type="SAM" id="MobiDB-lite"/>
    </source>
</evidence>
<dbReference type="InterPro" id="IPR036128">
    <property type="entry name" value="Plus3-like_sf"/>
</dbReference>
<dbReference type="SUPFAM" id="SSF47592">
    <property type="entry name" value="SWIB/MDM2 domain"/>
    <property type="match status" value="1"/>
</dbReference>
<dbReference type="SMART" id="SM00719">
    <property type="entry name" value="Plus3"/>
    <property type="match status" value="1"/>
</dbReference>
<organism evidence="4 5">
    <name type="scientific">Lithocarpus litseifolius</name>
    <dbReference type="NCBI Taxonomy" id="425828"/>
    <lineage>
        <taxon>Eukaryota</taxon>
        <taxon>Viridiplantae</taxon>
        <taxon>Streptophyta</taxon>
        <taxon>Embryophyta</taxon>
        <taxon>Tracheophyta</taxon>
        <taxon>Spermatophyta</taxon>
        <taxon>Magnoliopsida</taxon>
        <taxon>eudicotyledons</taxon>
        <taxon>Gunneridae</taxon>
        <taxon>Pentapetalae</taxon>
        <taxon>rosids</taxon>
        <taxon>fabids</taxon>
        <taxon>Fagales</taxon>
        <taxon>Fagaceae</taxon>
        <taxon>Lithocarpus</taxon>
    </lineage>
</organism>
<accession>A0AAW2DTE9</accession>
<dbReference type="InterPro" id="IPR036885">
    <property type="entry name" value="SWIB_MDM2_dom_sf"/>
</dbReference>
<proteinExistence type="predicted"/>
<feature type="compositionally biased region" description="Basic and acidic residues" evidence="1">
    <location>
        <begin position="13"/>
        <end position="22"/>
    </location>
</feature>
<dbReference type="Pfam" id="PF02201">
    <property type="entry name" value="SWIB"/>
    <property type="match status" value="1"/>
</dbReference>
<dbReference type="InterPro" id="IPR004343">
    <property type="entry name" value="Plus-3_dom"/>
</dbReference>